<dbReference type="PANTHER" id="PTHR31273">
    <property type="entry name" value="PHOSPHOKETOLASE-RELATED"/>
    <property type="match status" value="1"/>
</dbReference>
<dbReference type="GO" id="GO:0016832">
    <property type="term" value="F:aldehyde-lyase activity"/>
    <property type="evidence" value="ECO:0007669"/>
    <property type="project" value="InterPro"/>
</dbReference>
<sequence>MRLRSRYPPAQQQALFSPESNPRRKVQRVNHDPSPEFLRWANGYGVIEHSSETRDRVRALGARLIAAGRTTEVDAYYRLLAAADRLASAAMWAVVHMTYARRMDLSGAPLPPEAFKATPEGHTGGSLNMVPAFVGYLVANAITATTRSWLMGQGHCVASIEAINALTGDVSAVQKGRYDRSEAGLSRLAADFYSYAIDASGHASVPLGSHAGPNTAGAISEGGYLGFAEVQYVHMPLPGERLVAFLSDGAFEEQRGSDWTPRWWRAEDSGIAVPVMILNGRRIEERAQIAQQGGSDWLASHLRHNGFDPFSIDGRDPAAFAWAILTAEERLERFAARPDRRYPAPIPYVIAETVKGFGFPGAGTNAAHNLPLGGNPSNDEVARQAFNDAARSLFVPSDELDRAIGALAVHGKQNRPPESRHPLAFRHPPSPRLPEPDWTRAGSPADCAMHALDRWFVRLVDHNPELRSRVGNPDELRSNHMGATLDRLRHRVNVCEPGTSEAVDGAVITALNEEAVAGAALANKGGLNLIVSYEAFAMKMLGGLRQEIVFARRQREIGRQPGWISVPLVVTSHTWENSKNEQSHQDPTIGEALLGEMSDTARVLFPVDANTAMAALRSVYGGRGQVACLIVSKRDMPHRLEAETATRFVEDGAAHFEGVPDAADLQIVAIGAYQLEEALKAASRLGRHGHRVLVTGICEPGRFRQPRDPIEAAFTAGDDAVAALFPPDLPRVIVTHTRPEPMLGLLRRLDGGPRRTTALGYISRGGTFDVPGMLFANRCSWAHLVDAAAPLAGWSRDDLLTPDERDAINGRGDPAHLLISTT</sequence>
<name>A0A1T5AFW4_9HYPH</name>
<dbReference type="SUPFAM" id="SSF52518">
    <property type="entry name" value="Thiamin diphosphate-binding fold (THDP-binding)"/>
    <property type="match status" value="1"/>
</dbReference>
<dbReference type="InterPro" id="IPR005593">
    <property type="entry name" value="Xul5P/Fru6P_PKetolase"/>
</dbReference>
<dbReference type="GO" id="GO:0005975">
    <property type="term" value="P:carbohydrate metabolic process"/>
    <property type="evidence" value="ECO:0007669"/>
    <property type="project" value="InterPro"/>
</dbReference>
<dbReference type="OrthoDB" id="9768449at2"/>
<accession>A0A1T5AFW4</accession>
<proteinExistence type="predicted"/>
<dbReference type="InterPro" id="IPR018970">
    <property type="entry name" value="Xul5P/Fru6P_PKetolase_N"/>
</dbReference>
<dbReference type="Gene3D" id="3.40.50.970">
    <property type="match status" value="2"/>
</dbReference>
<evidence type="ECO:0000259" key="2">
    <source>
        <dbReference type="Pfam" id="PF09364"/>
    </source>
</evidence>
<dbReference type="Pfam" id="PF03894">
    <property type="entry name" value="XFP"/>
    <property type="match status" value="1"/>
</dbReference>
<feature type="domain" description="Xylulose 5-phosphate/Fructose 6-phosphate phosphoketolase N-terminal" evidence="2">
    <location>
        <begin position="81"/>
        <end position="360"/>
    </location>
</feature>
<dbReference type="InterPro" id="IPR029061">
    <property type="entry name" value="THDP-binding"/>
</dbReference>
<feature type="compositionally biased region" description="Polar residues" evidence="1">
    <location>
        <begin position="10"/>
        <end position="20"/>
    </location>
</feature>
<dbReference type="AlphaFoldDB" id="A0A1T5AFW4"/>
<dbReference type="Pfam" id="PF09364">
    <property type="entry name" value="XFP_N"/>
    <property type="match status" value="1"/>
</dbReference>
<organism evidence="3 4">
    <name type="scientific">Bosea thiooxidans</name>
    <dbReference type="NCBI Taxonomy" id="53254"/>
    <lineage>
        <taxon>Bacteria</taxon>
        <taxon>Pseudomonadati</taxon>
        <taxon>Pseudomonadota</taxon>
        <taxon>Alphaproteobacteria</taxon>
        <taxon>Hyphomicrobiales</taxon>
        <taxon>Boseaceae</taxon>
        <taxon>Bosea</taxon>
    </lineage>
</organism>
<protein>
    <submittedName>
        <fullName evidence="3">Phosphoketolase</fullName>
    </submittedName>
</protein>
<dbReference type="InterPro" id="IPR009014">
    <property type="entry name" value="Transketo_C/PFOR_II"/>
</dbReference>
<evidence type="ECO:0000313" key="3">
    <source>
        <dbReference type="EMBL" id="SKB33891.1"/>
    </source>
</evidence>
<dbReference type="EMBL" id="FUYX01000001">
    <property type="protein sequence ID" value="SKB33891.1"/>
    <property type="molecule type" value="Genomic_DNA"/>
</dbReference>
<evidence type="ECO:0000313" key="4">
    <source>
        <dbReference type="Proteomes" id="UP000190130"/>
    </source>
</evidence>
<evidence type="ECO:0000256" key="1">
    <source>
        <dbReference type="SAM" id="MobiDB-lite"/>
    </source>
</evidence>
<reference evidence="3 4" key="1">
    <citation type="submission" date="2017-02" db="EMBL/GenBank/DDBJ databases">
        <authorList>
            <person name="Peterson S.W."/>
        </authorList>
    </citation>
    <scope>NUCLEOTIDE SEQUENCE [LARGE SCALE GENOMIC DNA]</scope>
    <source>
        <strain evidence="3 4">DSM 9653</strain>
    </source>
</reference>
<dbReference type="Proteomes" id="UP000190130">
    <property type="component" value="Unassembled WGS sequence"/>
</dbReference>
<dbReference type="Gene3D" id="3.40.50.920">
    <property type="match status" value="1"/>
</dbReference>
<feature type="region of interest" description="Disordered" evidence="1">
    <location>
        <begin position="1"/>
        <end position="31"/>
    </location>
</feature>
<feature type="region of interest" description="Disordered" evidence="1">
    <location>
        <begin position="411"/>
        <end position="436"/>
    </location>
</feature>
<dbReference type="PANTHER" id="PTHR31273:SF0">
    <property type="entry name" value="PHOSPHOKETOLASE-RELATED"/>
    <property type="match status" value="1"/>
</dbReference>
<gene>
    <name evidence="3" type="ORF">SAMN05660750_00180</name>
</gene>